<dbReference type="EMBL" id="NMVR01000004">
    <property type="protein sequence ID" value="PJG41014.1"/>
    <property type="molecule type" value="Genomic_DNA"/>
</dbReference>
<feature type="coiled-coil region" evidence="1">
    <location>
        <begin position="554"/>
        <end position="581"/>
    </location>
</feature>
<comment type="caution">
    <text evidence="4">The sequence shown here is derived from an EMBL/GenBank/DDBJ whole genome shotgun (WGS) entry which is preliminary data.</text>
</comment>
<dbReference type="AlphaFoldDB" id="A0AAP8GPG5"/>
<feature type="compositionally biased region" description="Polar residues" evidence="2">
    <location>
        <begin position="769"/>
        <end position="785"/>
    </location>
</feature>
<reference evidence="4 5" key="1">
    <citation type="submission" date="2017-07" db="EMBL/GenBank/DDBJ databases">
        <title>Draft genome sequence of Enterobacter cloacae ST128, a clinical strain coproducing KPC-2 and NDM-1 carbapenemases.</title>
        <authorList>
            <person name="Li X."/>
        </authorList>
    </citation>
    <scope>NUCLEOTIDE SEQUENCE [LARGE SCALE GENOMIC DNA]</scope>
    <source>
        <strain evidence="4 5">HBY</strain>
    </source>
</reference>
<evidence type="ECO:0000256" key="1">
    <source>
        <dbReference type="SAM" id="Coils"/>
    </source>
</evidence>
<name>A0AAP8GPG5_9ENTR</name>
<dbReference type="Pfam" id="PF20155">
    <property type="entry name" value="TMP_3"/>
    <property type="match status" value="1"/>
</dbReference>
<feature type="domain" description="Tape measure protein N-terminal" evidence="3">
    <location>
        <begin position="69"/>
        <end position="256"/>
    </location>
</feature>
<gene>
    <name evidence="4" type="ORF">CGZ54_03110</name>
</gene>
<feature type="region of interest" description="Disordered" evidence="2">
    <location>
        <begin position="760"/>
        <end position="785"/>
    </location>
</feature>
<protein>
    <recommendedName>
        <fullName evidence="3">Tape measure protein N-terminal domain-containing protein</fullName>
    </recommendedName>
</protein>
<dbReference type="Proteomes" id="UP000231328">
    <property type="component" value="Unassembled WGS sequence"/>
</dbReference>
<proteinExistence type="predicted"/>
<feature type="coiled-coil region" evidence="1">
    <location>
        <begin position="610"/>
        <end position="640"/>
    </location>
</feature>
<dbReference type="InterPro" id="IPR013491">
    <property type="entry name" value="Tape_meas_N"/>
</dbReference>
<evidence type="ECO:0000259" key="3">
    <source>
        <dbReference type="Pfam" id="PF20155"/>
    </source>
</evidence>
<evidence type="ECO:0000313" key="5">
    <source>
        <dbReference type="Proteomes" id="UP000231328"/>
    </source>
</evidence>
<keyword evidence="1" id="KW-0175">Coiled coil</keyword>
<evidence type="ECO:0000256" key="2">
    <source>
        <dbReference type="SAM" id="MobiDB-lite"/>
    </source>
</evidence>
<evidence type="ECO:0000313" key="4">
    <source>
        <dbReference type="EMBL" id="PJG41014.1"/>
    </source>
</evidence>
<dbReference type="NCBIfam" id="TIGR02675">
    <property type="entry name" value="tape_meas_nterm"/>
    <property type="match status" value="1"/>
</dbReference>
<dbReference type="RefSeq" id="WP_100229688.1">
    <property type="nucleotide sequence ID" value="NZ_NMVR01000004.1"/>
</dbReference>
<sequence>MSENLGTIEYIIKADTAQLLMADKEVVKATDNMQDGFDAADDAAQSLSSSLGELSKIAAAVMAILSVNQISQYADAWTELNNKLANALRPNEELVDVTERVFNITQQTRSSLEATASLYARLERATRQYGTSAQDLVKLTTIINQGFVVSGATAEEAENAIIQLSQGLASGALRGEEFNSVNEQGNRLIVALADSMGVTIGQMRQLAAEGKLTTDVVVNGLLSQGATIGAEFAKTTTTISQAMQVAGNNITKFIGESSSVKAGVAIFNDAIITASNNISGLSMALTAVAAVMGSRYIGALTMAATAQVRNTASQIAAAKAAVVTTSAAEAQAAAQLRSAQSSKNAATSDLNLAQARLNTLKATAASSVEEVRLATAEAQTIRTQLAQINSEKALEAQRLRAQITEQGRIQAATRMAQLQQASAALTTRLAAAEATASQSRAAAIASAEAKVSAARIALANATGVATAANGRFIASQEASAVASRAASAAAALARGALSLIGGPAGAAMIAAGAIFYFWQKAQQAKQEAIAFADGLDKLNSSLKSLSNTQLRGTIADANVSIRAQKDEIADLESDIASLQNRYKSFTPAAQAYADSMGQGAEFSQRQAEVSDELNGKIRDLANKKDKLARTENTASEANRLLTNNMLSSMGVHDQLIEKGTTLERVQGAVAKAFGNTADEINRANQAGQNFNPKSLQVDPPTEGADKIILSLEEQNELLKIQGDRQRAIAKARMETSKVTDNPNQIASAERLAAENYDLQEAEEARRKAQQQSEQQGKNAANQQEAVAQKLANLKQQSELAAGSTSELSREQAVLAAQQSLGKGATQEQIALAGKYRGEIWDTANALKAQAAAEKLLPEARENASYKQDVDDLKTALAAKKISQEQFNQTSERLEAAHQVNLAKIRAQQVVTPQQSALGEIDPVQQLANQHAQELALIQQFETQKGQITQRGLELMNAANTEYEQARIAAQWEIYRNQSTTNQLMADAVDSLQGGATNAITGLINGTQSLQQSLANIGTTILNSVVGSFVQMGVEWVKSQLMGQAAAAASLASTMAQATAAASAWAPAAMSASIATYGSAAGVGQAAYAQSLVAAKAMALAGGRRYGGTVSAGNAYRINEDGRSEIFQTAGGQQAFIPNQSGKIIPADKVGGGGGVVQHITFEINTTGGIDDATMAKMTQMMKQVSLNTIRDQQRPNGLLRR</sequence>
<accession>A0AAP8GPG5</accession>
<organism evidence="4 5">
    <name type="scientific">Enterobacter hormaechei</name>
    <dbReference type="NCBI Taxonomy" id="158836"/>
    <lineage>
        <taxon>Bacteria</taxon>
        <taxon>Pseudomonadati</taxon>
        <taxon>Pseudomonadota</taxon>
        <taxon>Gammaproteobacteria</taxon>
        <taxon>Enterobacterales</taxon>
        <taxon>Enterobacteriaceae</taxon>
        <taxon>Enterobacter</taxon>
        <taxon>Enterobacter cloacae complex</taxon>
    </lineage>
</organism>